<reference evidence="1 2" key="1">
    <citation type="submission" date="2015-01" db="EMBL/GenBank/DDBJ databases">
        <title>Genome Assembly of Bacillus badius MTCC 1458.</title>
        <authorList>
            <person name="Verma A."/>
            <person name="Khatri I."/>
            <person name="Mual P."/>
            <person name="Subramanian S."/>
            <person name="Krishnamurthi S."/>
        </authorList>
    </citation>
    <scope>NUCLEOTIDE SEQUENCE [LARGE SCALE GENOMIC DNA]</scope>
    <source>
        <strain evidence="1 2">MTCC 1458</strain>
    </source>
</reference>
<accession>A0ABR5AZ45</accession>
<protein>
    <recommendedName>
        <fullName evidence="3">Cold-shock protein</fullName>
    </recommendedName>
</protein>
<evidence type="ECO:0008006" key="3">
    <source>
        <dbReference type="Google" id="ProtNLM"/>
    </source>
</evidence>
<gene>
    <name evidence="1" type="ORF">SD77_2446</name>
</gene>
<dbReference type="EMBL" id="JXLP01000002">
    <property type="protein sequence ID" value="KIL79992.1"/>
    <property type="molecule type" value="Genomic_DNA"/>
</dbReference>
<dbReference type="InterPro" id="IPR025916">
    <property type="entry name" value="YdjO"/>
</dbReference>
<dbReference type="Pfam" id="PF14169">
    <property type="entry name" value="YdjO"/>
    <property type="match status" value="1"/>
</dbReference>
<proteinExistence type="predicted"/>
<dbReference type="GeneID" id="92775859"/>
<evidence type="ECO:0000313" key="1">
    <source>
        <dbReference type="EMBL" id="KIL79992.1"/>
    </source>
</evidence>
<keyword evidence="2" id="KW-1185">Reference proteome</keyword>
<dbReference type="Proteomes" id="UP000031982">
    <property type="component" value="Unassembled WGS sequence"/>
</dbReference>
<evidence type="ECO:0000313" key="2">
    <source>
        <dbReference type="Proteomes" id="UP000031982"/>
    </source>
</evidence>
<comment type="caution">
    <text evidence="1">The sequence shown here is derived from an EMBL/GenBank/DDBJ whole genome shotgun (WGS) entry which is preliminary data.</text>
</comment>
<sequence length="69" mass="7955">MAYYNNRREEPLPNEDIQTWECTSENCNGWMRKAFAAVETPNCPFCGSLMASGIRHTHPLKNNSLHNKE</sequence>
<dbReference type="RefSeq" id="WP_041096792.1">
    <property type="nucleotide sequence ID" value="NZ_BSSZ01000002.1"/>
</dbReference>
<organism evidence="1 2">
    <name type="scientific">Bacillus badius</name>
    <dbReference type="NCBI Taxonomy" id="1455"/>
    <lineage>
        <taxon>Bacteria</taxon>
        <taxon>Bacillati</taxon>
        <taxon>Bacillota</taxon>
        <taxon>Bacilli</taxon>
        <taxon>Bacillales</taxon>
        <taxon>Bacillaceae</taxon>
        <taxon>Pseudobacillus</taxon>
    </lineage>
</organism>
<name>A0ABR5AZ45_BACBA</name>